<dbReference type="InterPro" id="IPR031165">
    <property type="entry name" value="GNAT_YJDJ"/>
</dbReference>
<reference evidence="2 3" key="1">
    <citation type="journal article" date="2015" name="Int. J. Syst. Evol. Microbiol.">
        <title>Micromonospora costi sp. nov., isolated from a leaf of Costus speciosus.</title>
        <authorList>
            <person name="Thawai C."/>
        </authorList>
    </citation>
    <scope>NUCLEOTIDE SEQUENCE [LARGE SCALE GENOMIC DNA]</scope>
    <source>
        <strain evidence="2 3">CS1-12</strain>
    </source>
</reference>
<name>A0A3A9ZVC3_9ACTN</name>
<dbReference type="Pfam" id="PF14542">
    <property type="entry name" value="Acetyltransf_CG"/>
    <property type="match status" value="1"/>
</dbReference>
<evidence type="ECO:0000313" key="2">
    <source>
        <dbReference type="EMBL" id="RKN52169.1"/>
    </source>
</evidence>
<dbReference type="SUPFAM" id="SSF55729">
    <property type="entry name" value="Acyl-CoA N-acyltransferases (Nat)"/>
    <property type="match status" value="1"/>
</dbReference>
<comment type="caution">
    <text evidence="2">The sequence shown here is derived from an EMBL/GenBank/DDBJ whole genome shotgun (WGS) entry which is preliminary data.</text>
</comment>
<protein>
    <submittedName>
        <fullName evidence="2">N-acetyltransferase</fullName>
    </submittedName>
</protein>
<dbReference type="AlphaFoldDB" id="A0A3A9ZVC3"/>
<dbReference type="InterPro" id="IPR016181">
    <property type="entry name" value="Acyl_CoA_acyltransferase"/>
</dbReference>
<evidence type="ECO:0000259" key="1">
    <source>
        <dbReference type="PROSITE" id="PS51729"/>
    </source>
</evidence>
<keyword evidence="3" id="KW-1185">Reference proteome</keyword>
<dbReference type="EMBL" id="RBAN01000005">
    <property type="protein sequence ID" value="RKN52169.1"/>
    <property type="molecule type" value="Genomic_DNA"/>
</dbReference>
<dbReference type="GO" id="GO:0016740">
    <property type="term" value="F:transferase activity"/>
    <property type="evidence" value="ECO:0007669"/>
    <property type="project" value="UniProtKB-KW"/>
</dbReference>
<sequence>MGAAPVPGLASSRMPYLDVRVRSGAVRWGGVATHWKGEPMSSEGQALVAEELIDSLDRGRFELYRGGDLVGWLYYTHLKPNRYALRHTEVESSHQHQGVAGAMVRRVLDEIRAREGTITAICPFVVGFLSQTTTYADLIDARHPGYSDRAAAESARAKAVG</sequence>
<proteinExistence type="predicted"/>
<dbReference type="Gene3D" id="3.40.630.30">
    <property type="match status" value="1"/>
</dbReference>
<keyword evidence="2" id="KW-0808">Transferase</keyword>
<dbReference type="PROSITE" id="PS51729">
    <property type="entry name" value="GNAT_YJDJ"/>
    <property type="match status" value="1"/>
</dbReference>
<evidence type="ECO:0000313" key="3">
    <source>
        <dbReference type="Proteomes" id="UP000279968"/>
    </source>
</evidence>
<organism evidence="2 3">
    <name type="scientific">Micromonospora costi</name>
    <dbReference type="NCBI Taxonomy" id="1530042"/>
    <lineage>
        <taxon>Bacteria</taxon>
        <taxon>Bacillati</taxon>
        <taxon>Actinomycetota</taxon>
        <taxon>Actinomycetes</taxon>
        <taxon>Micromonosporales</taxon>
        <taxon>Micromonosporaceae</taxon>
        <taxon>Micromonospora</taxon>
    </lineage>
</organism>
<accession>A0A3A9ZVC3</accession>
<dbReference type="Proteomes" id="UP000279968">
    <property type="component" value="Unassembled WGS sequence"/>
</dbReference>
<gene>
    <name evidence="2" type="ORF">D7193_26840</name>
</gene>
<feature type="domain" description="N-acetyltransferase" evidence="1">
    <location>
        <begin position="53"/>
        <end position="140"/>
    </location>
</feature>